<organism evidence="2 3">
    <name type="scientific">Elysia marginata</name>
    <dbReference type="NCBI Taxonomy" id="1093978"/>
    <lineage>
        <taxon>Eukaryota</taxon>
        <taxon>Metazoa</taxon>
        <taxon>Spiralia</taxon>
        <taxon>Lophotrochozoa</taxon>
        <taxon>Mollusca</taxon>
        <taxon>Gastropoda</taxon>
        <taxon>Heterobranchia</taxon>
        <taxon>Euthyneura</taxon>
        <taxon>Panpulmonata</taxon>
        <taxon>Sacoglossa</taxon>
        <taxon>Placobranchoidea</taxon>
        <taxon>Plakobranchidae</taxon>
        <taxon>Elysia</taxon>
    </lineage>
</organism>
<dbReference type="Pfam" id="PF14064">
    <property type="entry name" value="HmuY"/>
    <property type="match status" value="1"/>
</dbReference>
<evidence type="ECO:0000256" key="1">
    <source>
        <dbReference type="SAM" id="SignalP"/>
    </source>
</evidence>
<gene>
    <name evidence="2" type="ORF">ElyMa_002317900</name>
</gene>
<dbReference type="InterPro" id="IPR025921">
    <property type="entry name" value="HmuY"/>
</dbReference>
<accession>A0AAV4G5P7</accession>
<evidence type="ECO:0000313" key="3">
    <source>
        <dbReference type="Proteomes" id="UP000762676"/>
    </source>
</evidence>
<proteinExistence type="predicted"/>
<dbReference type="CDD" id="cd12105">
    <property type="entry name" value="HmuY"/>
    <property type="match status" value="1"/>
</dbReference>
<comment type="caution">
    <text evidence="2">The sequence shown here is derived from an EMBL/GenBank/DDBJ whole genome shotgun (WGS) entry which is preliminary data.</text>
</comment>
<evidence type="ECO:0000313" key="2">
    <source>
        <dbReference type="EMBL" id="GFR80576.1"/>
    </source>
</evidence>
<dbReference type="AlphaFoldDB" id="A0AAV4G5P7"/>
<feature type="chain" id="PRO_5043910012" evidence="1">
    <location>
        <begin position="21"/>
        <end position="230"/>
    </location>
</feature>
<dbReference type="PROSITE" id="PS51257">
    <property type="entry name" value="PROKAR_LIPOPROTEIN"/>
    <property type="match status" value="1"/>
</dbReference>
<keyword evidence="3" id="KW-1185">Reference proteome</keyword>
<reference evidence="2 3" key="1">
    <citation type="journal article" date="2021" name="Elife">
        <title>Chloroplast acquisition without the gene transfer in kleptoplastic sea slugs, Plakobranchus ocellatus.</title>
        <authorList>
            <person name="Maeda T."/>
            <person name="Takahashi S."/>
            <person name="Yoshida T."/>
            <person name="Shimamura S."/>
            <person name="Takaki Y."/>
            <person name="Nagai Y."/>
            <person name="Toyoda A."/>
            <person name="Suzuki Y."/>
            <person name="Arimoto A."/>
            <person name="Ishii H."/>
            <person name="Satoh N."/>
            <person name="Nishiyama T."/>
            <person name="Hasebe M."/>
            <person name="Maruyama T."/>
            <person name="Minagawa J."/>
            <person name="Obokata J."/>
            <person name="Shigenobu S."/>
        </authorList>
    </citation>
    <scope>NUCLEOTIDE SEQUENCE [LARGE SCALE GENOMIC DNA]</scope>
</reference>
<sequence>MKQFKLLTLVALAVFGFISCSKEEAPKQQEAPKQHAVKSKKIENLHAPQKGGHGGAPATGKFIKFDFSTGLETNSNRDWDIAFRGSTIIVNGGVKSGATEEPERSGNAAVYIAKKAFAAVKEVNTSSLKQDKASTLAIPTGSGNGWYNYDMKTHSITPIAGRTLVFRTRDGKYAKMEILSYYKDMKPESDEIGEVIQYGVLFGINIALVLKEKEKWKHLLWIRPMGKNIS</sequence>
<feature type="signal peptide" evidence="1">
    <location>
        <begin position="1"/>
        <end position="20"/>
    </location>
</feature>
<protein>
    <submittedName>
        <fullName evidence="2">HmuY protein</fullName>
    </submittedName>
</protein>
<dbReference type="EMBL" id="BMAT01004790">
    <property type="protein sequence ID" value="GFR80576.1"/>
    <property type="molecule type" value="Genomic_DNA"/>
</dbReference>
<keyword evidence="1" id="KW-0732">Signal</keyword>
<name>A0AAV4G5P7_9GAST</name>
<dbReference type="Proteomes" id="UP000762676">
    <property type="component" value="Unassembled WGS sequence"/>
</dbReference>